<dbReference type="InterPro" id="IPR058533">
    <property type="entry name" value="Cation_efflux_TM"/>
</dbReference>
<dbReference type="InterPro" id="IPR050291">
    <property type="entry name" value="CDF_Transporter"/>
</dbReference>
<evidence type="ECO:0000259" key="8">
    <source>
        <dbReference type="Pfam" id="PF01545"/>
    </source>
</evidence>
<evidence type="ECO:0000256" key="4">
    <source>
        <dbReference type="ARBA" id="ARBA00022692"/>
    </source>
</evidence>
<dbReference type="InterPro" id="IPR027470">
    <property type="entry name" value="Cation_efflux_CTD"/>
</dbReference>
<evidence type="ECO:0000313" key="11">
    <source>
        <dbReference type="Proteomes" id="UP001302349"/>
    </source>
</evidence>
<organism evidence="10 11">
    <name type="scientific">Imperialibacter roseus</name>
    <dbReference type="NCBI Taxonomy" id="1324217"/>
    <lineage>
        <taxon>Bacteria</taxon>
        <taxon>Pseudomonadati</taxon>
        <taxon>Bacteroidota</taxon>
        <taxon>Cytophagia</taxon>
        <taxon>Cytophagales</taxon>
        <taxon>Flammeovirgaceae</taxon>
        <taxon>Imperialibacter</taxon>
    </lineage>
</organism>
<evidence type="ECO:0000313" key="10">
    <source>
        <dbReference type="EMBL" id="WOK07284.1"/>
    </source>
</evidence>
<dbReference type="Gene3D" id="3.30.70.1350">
    <property type="entry name" value="Cation efflux protein, cytoplasmic domain"/>
    <property type="match status" value="1"/>
</dbReference>
<evidence type="ECO:0000259" key="9">
    <source>
        <dbReference type="Pfam" id="PF16916"/>
    </source>
</evidence>
<dbReference type="EMBL" id="CP136051">
    <property type="protein sequence ID" value="WOK07284.1"/>
    <property type="molecule type" value="Genomic_DNA"/>
</dbReference>
<evidence type="ECO:0000256" key="7">
    <source>
        <dbReference type="SAM" id="Phobius"/>
    </source>
</evidence>
<dbReference type="PANTHER" id="PTHR43840">
    <property type="entry name" value="MITOCHONDRIAL METAL TRANSPORTER 1-RELATED"/>
    <property type="match status" value="1"/>
</dbReference>
<keyword evidence="6 7" id="KW-0472">Membrane</keyword>
<proteinExistence type="inferred from homology"/>
<protein>
    <submittedName>
        <fullName evidence="10">Cation diffusion facilitator family transporter</fullName>
    </submittedName>
</protein>
<accession>A0ABZ0IS94</accession>
<keyword evidence="4 7" id="KW-0812">Transmembrane</keyword>
<feature type="transmembrane region" description="Helical" evidence="7">
    <location>
        <begin position="82"/>
        <end position="100"/>
    </location>
</feature>
<name>A0ABZ0IS94_9BACT</name>
<dbReference type="Pfam" id="PF16916">
    <property type="entry name" value="ZT_dimer"/>
    <property type="match status" value="1"/>
</dbReference>
<sequence length="306" mass="32927">MAEAKNTPNKGLRTTLIGIIVSALLAVVKALGGIFGHSYALIADAIESGADVFTSTMLWIGLKWSAKPADDNHPYGHGKAEALVALGISLALVIAAGIIIRDSVLHIMEPHKTPAPYTLIILVVVILTKELLYRFVLKTGTEINSGAVKADAFHHRSDAITSAAAFIGISIALIGGEGYEVADDFAALMAGGFIIYNACGIARPAIGELLDEALEPDLQEDISGIALSVNAVQVVQKCRSRKMGTGYHVDLHIWINGDLTVKHGHDIAHEVKDKIMKNVPYVLDVHIHVEPNSTQKESWHDQRTRK</sequence>
<feature type="transmembrane region" description="Helical" evidence="7">
    <location>
        <begin position="12"/>
        <end position="35"/>
    </location>
</feature>
<evidence type="ECO:0000256" key="1">
    <source>
        <dbReference type="ARBA" id="ARBA00004141"/>
    </source>
</evidence>
<comment type="similarity">
    <text evidence="2">Belongs to the cation diffusion facilitator (CDF) transporter (TC 2.A.4) family.</text>
</comment>
<feature type="transmembrane region" description="Helical" evidence="7">
    <location>
        <begin position="41"/>
        <end position="62"/>
    </location>
</feature>
<dbReference type="InterPro" id="IPR036837">
    <property type="entry name" value="Cation_efflux_CTD_sf"/>
</dbReference>
<dbReference type="NCBIfam" id="TIGR01297">
    <property type="entry name" value="CDF"/>
    <property type="match status" value="1"/>
</dbReference>
<feature type="domain" description="Cation efflux protein cytoplasmic" evidence="9">
    <location>
        <begin position="215"/>
        <end position="291"/>
    </location>
</feature>
<dbReference type="SUPFAM" id="SSF161111">
    <property type="entry name" value="Cation efflux protein transmembrane domain-like"/>
    <property type="match status" value="1"/>
</dbReference>
<dbReference type="Pfam" id="PF01545">
    <property type="entry name" value="Cation_efflux"/>
    <property type="match status" value="1"/>
</dbReference>
<dbReference type="InterPro" id="IPR002524">
    <property type="entry name" value="Cation_efflux"/>
</dbReference>
<reference evidence="10 11" key="1">
    <citation type="journal article" date="2023" name="Microbiol. Resour. Announc.">
        <title>Complete Genome Sequence of Imperialibacter roseus strain P4T.</title>
        <authorList>
            <person name="Tizabi D.R."/>
            <person name="Bachvaroff T."/>
            <person name="Hill R.T."/>
        </authorList>
    </citation>
    <scope>NUCLEOTIDE SEQUENCE [LARGE SCALE GENOMIC DNA]</scope>
    <source>
        <strain evidence="10 11">P4T</strain>
    </source>
</reference>
<dbReference type="InterPro" id="IPR027469">
    <property type="entry name" value="Cation_efflux_TMD_sf"/>
</dbReference>
<comment type="subcellular location">
    <subcellularLocation>
        <location evidence="1">Membrane</location>
        <topology evidence="1">Multi-pass membrane protein</topology>
    </subcellularLocation>
</comment>
<keyword evidence="3" id="KW-0813">Transport</keyword>
<evidence type="ECO:0000256" key="6">
    <source>
        <dbReference type="ARBA" id="ARBA00023136"/>
    </source>
</evidence>
<dbReference type="Gene3D" id="1.20.1510.10">
    <property type="entry name" value="Cation efflux protein transmembrane domain"/>
    <property type="match status" value="1"/>
</dbReference>
<dbReference type="RefSeq" id="WP_317489969.1">
    <property type="nucleotide sequence ID" value="NZ_CP136051.1"/>
</dbReference>
<evidence type="ECO:0000256" key="5">
    <source>
        <dbReference type="ARBA" id="ARBA00022989"/>
    </source>
</evidence>
<feature type="domain" description="Cation efflux protein transmembrane" evidence="8">
    <location>
        <begin position="16"/>
        <end position="210"/>
    </location>
</feature>
<evidence type="ECO:0000256" key="2">
    <source>
        <dbReference type="ARBA" id="ARBA00008114"/>
    </source>
</evidence>
<evidence type="ECO:0000256" key="3">
    <source>
        <dbReference type="ARBA" id="ARBA00022448"/>
    </source>
</evidence>
<dbReference type="PANTHER" id="PTHR43840:SF15">
    <property type="entry name" value="MITOCHONDRIAL METAL TRANSPORTER 1-RELATED"/>
    <property type="match status" value="1"/>
</dbReference>
<dbReference type="Proteomes" id="UP001302349">
    <property type="component" value="Chromosome"/>
</dbReference>
<keyword evidence="5 7" id="KW-1133">Transmembrane helix</keyword>
<gene>
    <name evidence="10" type="ORF">RT717_01435</name>
</gene>
<keyword evidence="11" id="KW-1185">Reference proteome</keyword>
<dbReference type="SUPFAM" id="SSF160240">
    <property type="entry name" value="Cation efflux protein cytoplasmic domain-like"/>
    <property type="match status" value="1"/>
</dbReference>
<feature type="transmembrane region" description="Helical" evidence="7">
    <location>
        <begin position="115"/>
        <end position="133"/>
    </location>
</feature>